<dbReference type="InterPro" id="IPR000182">
    <property type="entry name" value="GNAT_dom"/>
</dbReference>
<comment type="caution">
    <text evidence="2">The sequence shown here is derived from an EMBL/GenBank/DDBJ whole genome shotgun (WGS) entry which is preliminary data.</text>
</comment>
<gene>
    <name evidence="2" type="ORF">Voc01_062670</name>
</gene>
<protein>
    <recommendedName>
        <fullName evidence="1">N-acetyltransferase domain-containing protein</fullName>
    </recommendedName>
</protein>
<dbReference type="Pfam" id="PF13302">
    <property type="entry name" value="Acetyltransf_3"/>
    <property type="match status" value="1"/>
</dbReference>
<organism evidence="2 3">
    <name type="scientific">Virgisporangium ochraceum</name>
    <dbReference type="NCBI Taxonomy" id="65505"/>
    <lineage>
        <taxon>Bacteria</taxon>
        <taxon>Bacillati</taxon>
        <taxon>Actinomycetota</taxon>
        <taxon>Actinomycetes</taxon>
        <taxon>Micromonosporales</taxon>
        <taxon>Micromonosporaceae</taxon>
        <taxon>Virgisporangium</taxon>
    </lineage>
</organism>
<dbReference type="SUPFAM" id="SSF55729">
    <property type="entry name" value="Acyl-CoA N-acyltransferases (Nat)"/>
    <property type="match status" value="1"/>
</dbReference>
<dbReference type="Gene3D" id="3.40.630.30">
    <property type="match status" value="1"/>
</dbReference>
<name>A0A8J4EDB1_9ACTN</name>
<reference evidence="2" key="1">
    <citation type="submission" date="2021-01" db="EMBL/GenBank/DDBJ databases">
        <title>Whole genome shotgun sequence of Virgisporangium ochraceum NBRC 16418.</title>
        <authorList>
            <person name="Komaki H."/>
            <person name="Tamura T."/>
        </authorList>
    </citation>
    <scope>NUCLEOTIDE SEQUENCE</scope>
    <source>
        <strain evidence="2">NBRC 16418</strain>
    </source>
</reference>
<sequence>MWSSPKIRCRVGGWHEASSARLTVVTARTSEVIARAASLDAEARYWQGTPNDLALPDVASGSDPYVASPGYEAFVGRERRTNRLLVDISLSYHDGRFQVGGNVAAGHRRQGYGREALGMVCVIAHRHLGIAELYASCEVSNDASRRWLASCGFAPTPGPPRITLSNGRVVEACWWRHVDRAPRLRCRNDVWAERICR</sequence>
<evidence type="ECO:0000313" key="2">
    <source>
        <dbReference type="EMBL" id="GIJ71350.1"/>
    </source>
</evidence>
<dbReference type="GO" id="GO:0016747">
    <property type="term" value="F:acyltransferase activity, transferring groups other than amino-acyl groups"/>
    <property type="evidence" value="ECO:0007669"/>
    <property type="project" value="InterPro"/>
</dbReference>
<proteinExistence type="predicted"/>
<evidence type="ECO:0000313" key="3">
    <source>
        <dbReference type="Proteomes" id="UP000635606"/>
    </source>
</evidence>
<evidence type="ECO:0000259" key="1">
    <source>
        <dbReference type="Pfam" id="PF13302"/>
    </source>
</evidence>
<feature type="domain" description="N-acetyltransferase" evidence="1">
    <location>
        <begin position="56"/>
        <end position="153"/>
    </location>
</feature>
<dbReference type="Proteomes" id="UP000635606">
    <property type="component" value="Unassembled WGS sequence"/>
</dbReference>
<keyword evidence="3" id="KW-1185">Reference proteome</keyword>
<dbReference type="RefSeq" id="WP_203931230.1">
    <property type="nucleotide sequence ID" value="NZ_BOPH01000088.1"/>
</dbReference>
<accession>A0A8J4EDB1</accession>
<dbReference type="EMBL" id="BOPH01000088">
    <property type="protein sequence ID" value="GIJ71350.1"/>
    <property type="molecule type" value="Genomic_DNA"/>
</dbReference>
<dbReference type="InterPro" id="IPR016181">
    <property type="entry name" value="Acyl_CoA_acyltransferase"/>
</dbReference>
<dbReference type="AlphaFoldDB" id="A0A8J4EDB1"/>